<feature type="compositionally biased region" description="Acidic residues" evidence="1">
    <location>
        <begin position="97"/>
        <end position="109"/>
    </location>
</feature>
<dbReference type="GO" id="GO:0016301">
    <property type="term" value="F:kinase activity"/>
    <property type="evidence" value="ECO:0007669"/>
    <property type="project" value="UniProtKB-KW"/>
</dbReference>
<keyword evidence="2" id="KW-0808">Transferase</keyword>
<feature type="compositionally biased region" description="Acidic residues" evidence="1">
    <location>
        <begin position="20"/>
        <end position="39"/>
    </location>
</feature>
<keyword evidence="2" id="KW-0418">Kinase</keyword>
<feature type="region of interest" description="Disordered" evidence="1">
    <location>
        <begin position="1"/>
        <end position="121"/>
    </location>
</feature>
<keyword evidence="3" id="KW-1185">Reference proteome</keyword>
<dbReference type="Proteomes" id="UP001059672">
    <property type="component" value="Chromosome"/>
</dbReference>
<evidence type="ECO:0000256" key="1">
    <source>
        <dbReference type="SAM" id="MobiDB-lite"/>
    </source>
</evidence>
<evidence type="ECO:0000313" key="2">
    <source>
        <dbReference type="EMBL" id="UTW09194.1"/>
    </source>
</evidence>
<feature type="compositionally biased region" description="Basic and acidic residues" evidence="1">
    <location>
        <begin position="40"/>
        <end position="52"/>
    </location>
</feature>
<accession>A0ABY5HB33</accession>
<dbReference type="RefSeq" id="WP_255839868.1">
    <property type="nucleotide sequence ID" value="NZ_CP073346.1"/>
</dbReference>
<protein>
    <submittedName>
        <fullName evidence="2">Serine kinase/phosphatase</fullName>
    </submittedName>
</protein>
<proteinExistence type="predicted"/>
<feature type="compositionally biased region" description="Acidic residues" evidence="1">
    <location>
        <begin position="66"/>
        <end position="75"/>
    </location>
</feature>
<dbReference type="EMBL" id="CP073346">
    <property type="protein sequence ID" value="UTW09194.1"/>
    <property type="molecule type" value="Genomic_DNA"/>
</dbReference>
<organism evidence="2 3">
    <name type="scientific">Pseudomonas benzenivorans</name>
    <dbReference type="NCBI Taxonomy" id="556533"/>
    <lineage>
        <taxon>Bacteria</taxon>
        <taxon>Pseudomonadati</taxon>
        <taxon>Pseudomonadota</taxon>
        <taxon>Gammaproteobacteria</taxon>
        <taxon>Pseudomonadales</taxon>
        <taxon>Pseudomonadaceae</taxon>
        <taxon>Pseudomonas</taxon>
    </lineage>
</organism>
<sequence>MPATPPERGPRPSQAPRDDLDLEDGEDALLDDRDDEHDVIEEFEHSQRREAGLNEDAPPGHGPDKDDADLEDLILEDGARSPFEEGSDLPADHELNVIDEDDFGLEEDERAPRRPTPGESR</sequence>
<evidence type="ECO:0000313" key="3">
    <source>
        <dbReference type="Proteomes" id="UP001059672"/>
    </source>
</evidence>
<name>A0ABY5HB33_9PSED</name>
<reference evidence="2" key="1">
    <citation type="submission" date="2021-04" db="EMBL/GenBank/DDBJ databases">
        <title>Oceanospirillales bacteria with DddD are important DMSP degraders in coastal seawater.</title>
        <authorList>
            <person name="Liu J."/>
        </authorList>
    </citation>
    <scope>NUCLEOTIDE SEQUENCE</scope>
    <source>
        <strain evidence="2">D13-4</strain>
    </source>
</reference>
<gene>
    <name evidence="2" type="ORF">KDW96_07775</name>
</gene>